<reference evidence="1" key="1">
    <citation type="submission" date="2019-10" db="EMBL/GenBank/DDBJ databases">
        <authorList>
            <consortium name="DOE Joint Genome Institute"/>
            <person name="Kuo A."/>
            <person name="Miyauchi S."/>
            <person name="Kiss E."/>
            <person name="Drula E."/>
            <person name="Kohler A."/>
            <person name="Sanchez-Garcia M."/>
            <person name="Andreopoulos B."/>
            <person name="Barry K.W."/>
            <person name="Bonito G."/>
            <person name="Buee M."/>
            <person name="Carver A."/>
            <person name="Chen C."/>
            <person name="Cichocki N."/>
            <person name="Clum A."/>
            <person name="Culley D."/>
            <person name="Crous P.W."/>
            <person name="Fauchery L."/>
            <person name="Girlanda M."/>
            <person name="Hayes R."/>
            <person name="Keri Z."/>
            <person name="LaButti K."/>
            <person name="Lipzen A."/>
            <person name="Lombard V."/>
            <person name="Magnuson J."/>
            <person name="Maillard F."/>
            <person name="Morin E."/>
            <person name="Murat C."/>
            <person name="Nolan M."/>
            <person name="Ohm R."/>
            <person name="Pangilinan J."/>
            <person name="Pereira M."/>
            <person name="Perotto S."/>
            <person name="Peter M."/>
            <person name="Riley R."/>
            <person name="Sitrit Y."/>
            <person name="Stielow B."/>
            <person name="Szollosi G."/>
            <person name="Zifcakova L."/>
            <person name="Stursova M."/>
            <person name="Spatafora J.W."/>
            <person name="Tedersoo L."/>
            <person name="Vaario L.-M."/>
            <person name="Yamada A."/>
            <person name="Yan M."/>
            <person name="Wang P."/>
            <person name="Xu J."/>
            <person name="Bruns T."/>
            <person name="Baldrian P."/>
            <person name="Vilgalys R."/>
            <person name="Henrissat B."/>
            <person name="Grigoriev I.V."/>
            <person name="Hibbett D."/>
            <person name="Nagy L.G."/>
            <person name="Martin F.M."/>
        </authorList>
    </citation>
    <scope>NUCLEOTIDE SEQUENCE</scope>
    <source>
        <strain evidence="1">BED1</strain>
    </source>
</reference>
<accession>A0AAD4BVD5</accession>
<dbReference type="EMBL" id="WHUW01000012">
    <property type="protein sequence ID" value="KAF8440215.1"/>
    <property type="molecule type" value="Genomic_DNA"/>
</dbReference>
<reference evidence="1" key="2">
    <citation type="journal article" date="2020" name="Nat. Commun.">
        <title>Large-scale genome sequencing of mycorrhizal fungi provides insights into the early evolution of symbiotic traits.</title>
        <authorList>
            <person name="Miyauchi S."/>
            <person name="Kiss E."/>
            <person name="Kuo A."/>
            <person name="Drula E."/>
            <person name="Kohler A."/>
            <person name="Sanchez-Garcia M."/>
            <person name="Morin E."/>
            <person name="Andreopoulos B."/>
            <person name="Barry K.W."/>
            <person name="Bonito G."/>
            <person name="Buee M."/>
            <person name="Carver A."/>
            <person name="Chen C."/>
            <person name="Cichocki N."/>
            <person name="Clum A."/>
            <person name="Culley D."/>
            <person name="Crous P.W."/>
            <person name="Fauchery L."/>
            <person name="Girlanda M."/>
            <person name="Hayes R.D."/>
            <person name="Keri Z."/>
            <person name="LaButti K."/>
            <person name="Lipzen A."/>
            <person name="Lombard V."/>
            <person name="Magnuson J."/>
            <person name="Maillard F."/>
            <person name="Murat C."/>
            <person name="Nolan M."/>
            <person name="Ohm R.A."/>
            <person name="Pangilinan J."/>
            <person name="Pereira M.F."/>
            <person name="Perotto S."/>
            <person name="Peter M."/>
            <person name="Pfister S."/>
            <person name="Riley R."/>
            <person name="Sitrit Y."/>
            <person name="Stielow J.B."/>
            <person name="Szollosi G."/>
            <person name="Zifcakova L."/>
            <person name="Stursova M."/>
            <person name="Spatafora J.W."/>
            <person name="Tedersoo L."/>
            <person name="Vaario L.M."/>
            <person name="Yamada A."/>
            <person name="Yan M."/>
            <person name="Wang P."/>
            <person name="Xu J."/>
            <person name="Bruns T."/>
            <person name="Baldrian P."/>
            <person name="Vilgalys R."/>
            <person name="Dunand C."/>
            <person name="Henrissat B."/>
            <person name="Grigoriev I.V."/>
            <person name="Hibbett D."/>
            <person name="Nagy L.G."/>
            <person name="Martin F.M."/>
        </authorList>
    </citation>
    <scope>NUCLEOTIDE SEQUENCE</scope>
    <source>
        <strain evidence="1">BED1</strain>
    </source>
</reference>
<sequence>MDICSGMVKVTHVDECIVMYDETDNRKDPTSGFITWWGIEGKIIQDQGKRPRVVGVSLKNSWEWTPKTIPFPRDGRAQADVSSIGELLGSPSLETEQG</sequence>
<evidence type="ECO:0008006" key="3">
    <source>
        <dbReference type="Google" id="ProtNLM"/>
    </source>
</evidence>
<gene>
    <name evidence="1" type="ORF">L210DRAFT_3645373</name>
</gene>
<comment type="caution">
    <text evidence="1">The sequence shown here is derived from an EMBL/GenBank/DDBJ whole genome shotgun (WGS) entry which is preliminary data.</text>
</comment>
<evidence type="ECO:0000313" key="2">
    <source>
        <dbReference type="Proteomes" id="UP001194468"/>
    </source>
</evidence>
<protein>
    <recommendedName>
        <fullName evidence="3">Transposase</fullName>
    </recommendedName>
</protein>
<proteinExistence type="predicted"/>
<dbReference type="Proteomes" id="UP001194468">
    <property type="component" value="Unassembled WGS sequence"/>
</dbReference>
<organism evidence="1 2">
    <name type="scientific">Boletus edulis BED1</name>
    <dbReference type="NCBI Taxonomy" id="1328754"/>
    <lineage>
        <taxon>Eukaryota</taxon>
        <taxon>Fungi</taxon>
        <taxon>Dikarya</taxon>
        <taxon>Basidiomycota</taxon>
        <taxon>Agaricomycotina</taxon>
        <taxon>Agaricomycetes</taxon>
        <taxon>Agaricomycetidae</taxon>
        <taxon>Boletales</taxon>
        <taxon>Boletineae</taxon>
        <taxon>Boletaceae</taxon>
        <taxon>Boletoideae</taxon>
        <taxon>Boletus</taxon>
    </lineage>
</organism>
<name>A0AAD4BVD5_BOLED</name>
<evidence type="ECO:0000313" key="1">
    <source>
        <dbReference type="EMBL" id="KAF8440215.1"/>
    </source>
</evidence>
<dbReference type="AlphaFoldDB" id="A0AAD4BVD5"/>
<keyword evidence="2" id="KW-1185">Reference proteome</keyword>